<dbReference type="GO" id="GO:0003677">
    <property type="term" value="F:DNA binding"/>
    <property type="evidence" value="ECO:0007669"/>
    <property type="project" value="UniProtKB-KW"/>
</dbReference>
<feature type="region of interest" description="Disordered" evidence="6">
    <location>
        <begin position="57"/>
        <end position="125"/>
    </location>
</feature>
<evidence type="ECO:0000313" key="9">
    <source>
        <dbReference type="Proteomes" id="UP000042958"/>
    </source>
</evidence>
<keyword evidence="4" id="KW-0804">Transcription</keyword>
<sequence length="679" mass="76563">MNGSNFCSAPLPKRKRLSYACNYCRAKKTRCDEQFPSCRNCQLAGVSCITVNKRRPNAPVQNRRKDLPSMKRPLETEAPRVTALASSETSGVSPSSLSGPGLSNAPARSRSLSPGPGSIDGHQWSTPSWDTKHLPVMPTRAGSSMVHNSTQWLDLALSRLGIPLSSFVRMDLRPCLSSPSTFVGYPIPCVEPGLPPFEELQKLTELFFKAHHPVYPFLDHHYILALLDVASDEVRSDNRARTCGKVPRLMLLYLITILGYMANPQASHRSLISAYLAYCHTLIGHLLLEPALESVQALLLLSITLRLRDQLSQAWDVLTLAISMSHTLRLGDLSVYPQLVHQIVPDSDRDISRTWWALYVFEKFLAFDSGRKSYIEDPKLCSLGRQDSQKLPEQAENPKVQSYEYCMTHLANVLREMQHQSWHTWRKESLEATTEEEARASKIRAAGEIDTLLCKWRRDLPPEHQIGTSSAADVQLAPQWAFLSFYYYQAIIVLYRNALLLDWNELKWEADQFGSGEIWHPRLRKGPQICLEAAKEMTNLQVMVTEAGDPTFLHLATSPLAAAYVLAIYIRRQPASILSRTHSELMKAALTISRQRYPSGATQSLLHKHLDTLEQHIAEILADTARRSSIELCPQFAESGVPLFPLTSTAPSNPLEPSLVPWESFEWMSWDWNEIFPQN</sequence>
<keyword evidence="5" id="KW-0539">Nucleus</keyword>
<proteinExistence type="predicted"/>
<dbReference type="InterPro" id="IPR050987">
    <property type="entry name" value="AtrR-like"/>
</dbReference>
<dbReference type="PANTHER" id="PTHR46910">
    <property type="entry name" value="TRANSCRIPTION FACTOR PDR1"/>
    <property type="match status" value="1"/>
</dbReference>
<dbReference type="Pfam" id="PF00172">
    <property type="entry name" value="Zn_clus"/>
    <property type="match status" value="1"/>
</dbReference>
<organism evidence="8 9">
    <name type="scientific">Penicillium brasilianum</name>
    <dbReference type="NCBI Taxonomy" id="104259"/>
    <lineage>
        <taxon>Eukaryota</taxon>
        <taxon>Fungi</taxon>
        <taxon>Dikarya</taxon>
        <taxon>Ascomycota</taxon>
        <taxon>Pezizomycotina</taxon>
        <taxon>Eurotiomycetes</taxon>
        <taxon>Eurotiomycetidae</taxon>
        <taxon>Eurotiales</taxon>
        <taxon>Aspergillaceae</taxon>
        <taxon>Penicillium</taxon>
    </lineage>
</organism>
<feature type="compositionally biased region" description="Basic and acidic residues" evidence="6">
    <location>
        <begin position="63"/>
        <end position="78"/>
    </location>
</feature>
<dbReference type="GO" id="GO:0000981">
    <property type="term" value="F:DNA-binding transcription factor activity, RNA polymerase II-specific"/>
    <property type="evidence" value="ECO:0007669"/>
    <property type="project" value="InterPro"/>
</dbReference>
<dbReference type="PROSITE" id="PS50048">
    <property type="entry name" value="ZN2_CY6_FUNGAL_2"/>
    <property type="match status" value="1"/>
</dbReference>
<feature type="compositionally biased region" description="Low complexity" evidence="6">
    <location>
        <begin position="86"/>
        <end position="103"/>
    </location>
</feature>
<reference evidence="9" key="1">
    <citation type="journal article" date="2015" name="Genome Announc.">
        <title>Draft genome sequence of the fungus Penicillium brasilianum MG11.</title>
        <authorList>
            <person name="Horn F."/>
            <person name="Linde J."/>
            <person name="Mattern D.J."/>
            <person name="Walther G."/>
            <person name="Guthke R."/>
            <person name="Brakhage A.A."/>
            <person name="Valiante V."/>
        </authorList>
    </citation>
    <scope>NUCLEOTIDE SEQUENCE [LARGE SCALE GENOMIC DNA]</scope>
    <source>
        <strain evidence="9">MG11</strain>
    </source>
</reference>
<dbReference type="Proteomes" id="UP000042958">
    <property type="component" value="Unassembled WGS sequence"/>
</dbReference>
<dbReference type="GO" id="GO:0006351">
    <property type="term" value="P:DNA-templated transcription"/>
    <property type="evidence" value="ECO:0007669"/>
    <property type="project" value="InterPro"/>
</dbReference>
<keyword evidence="3" id="KW-0238">DNA-binding</keyword>
<dbReference type="AlphaFoldDB" id="A0A0F7TRA2"/>
<dbReference type="SUPFAM" id="SSF57701">
    <property type="entry name" value="Zn2/Cys6 DNA-binding domain"/>
    <property type="match status" value="1"/>
</dbReference>
<dbReference type="OrthoDB" id="3037908at2759"/>
<dbReference type="Gene3D" id="4.10.240.10">
    <property type="entry name" value="Zn(2)-C6 fungal-type DNA-binding domain"/>
    <property type="match status" value="1"/>
</dbReference>
<evidence type="ECO:0000313" key="8">
    <source>
        <dbReference type="EMBL" id="CEJ57517.1"/>
    </source>
</evidence>
<dbReference type="PROSITE" id="PS00463">
    <property type="entry name" value="ZN2_CY6_FUNGAL_1"/>
    <property type="match status" value="1"/>
</dbReference>
<dbReference type="GO" id="GO:0008270">
    <property type="term" value="F:zinc ion binding"/>
    <property type="evidence" value="ECO:0007669"/>
    <property type="project" value="InterPro"/>
</dbReference>
<dbReference type="EMBL" id="CDHK01000005">
    <property type="protein sequence ID" value="CEJ57517.1"/>
    <property type="molecule type" value="Genomic_DNA"/>
</dbReference>
<evidence type="ECO:0000256" key="2">
    <source>
        <dbReference type="ARBA" id="ARBA00023015"/>
    </source>
</evidence>
<protein>
    <recommendedName>
        <fullName evidence="7">Zn(2)-C6 fungal-type domain-containing protein</fullName>
    </recommendedName>
</protein>
<evidence type="ECO:0000256" key="4">
    <source>
        <dbReference type="ARBA" id="ARBA00023163"/>
    </source>
</evidence>
<keyword evidence="1" id="KW-0479">Metal-binding</keyword>
<dbReference type="STRING" id="104259.A0A0F7TRA2"/>
<keyword evidence="9" id="KW-1185">Reference proteome</keyword>
<name>A0A0F7TRA2_PENBI</name>
<gene>
    <name evidence="8" type="ORF">PMG11_06208</name>
</gene>
<evidence type="ECO:0000256" key="6">
    <source>
        <dbReference type="SAM" id="MobiDB-lite"/>
    </source>
</evidence>
<dbReference type="Pfam" id="PF04082">
    <property type="entry name" value="Fungal_trans"/>
    <property type="match status" value="1"/>
</dbReference>
<dbReference type="InterPro" id="IPR001138">
    <property type="entry name" value="Zn2Cys6_DnaBD"/>
</dbReference>
<feature type="domain" description="Zn(2)-C6 fungal-type" evidence="7">
    <location>
        <begin position="20"/>
        <end position="50"/>
    </location>
</feature>
<evidence type="ECO:0000256" key="5">
    <source>
        <dbReference type="ARBA" id="ARBA00023242"/>
    </source>
</evidence>
<dbReference type="PANTHER" id="PTHR46910:SF33">
    <property type="entry name" value="ZN(II)2CYS6 TRANSCRIPTION FACTOR (EUROFUNG)"/>
    <property type="match status" value="1"/>
</dbReference>
<accession>A0A0F7TRA2</accession>
<dbReference type="CDD" id="cd00067">
    <property type="entry name" value="GAL4"/>
    <property type="match status" value="1"/>
</dbReference>
<evidence type="ECO:0000256" key="3">
    <source>
        <dbReference type="ARBA" id="ARBA00023125"/>
    </source>
</evidence>
<keyword evidence="2" id="KW-0805">Transcription regulation</keyword>
<dbReference type="InterPro" id="IPR036864">
    <property type="entry name" value="Zn2-C6_fun-type_DNA-bd_sf"/>
</dbReference>
<dbReference type="InterPro" id="IPR007219">
    <property type="entry name" value="XnlR_reg_dom"/>
</dbReference>
<evidence type="ECO:0000256" key="1">
    <source>
        <dbReference type="ARBA" id="ARBA00022723"/>
    </source>
</evidence>
<evidence type="ECO:0000259" key="7">
    <source>
        <dbReference type="PROSITE" id="PS50048"/>
    </source>
</evidence>
<dbReference type="CDD" id="cd12148">
    <property type="entry name" value="fungal_TF_MHR"/>
    <property type="match status" value="1"/>
</dbReference>
<dbReference type="SMART" id="SM00066">
    <property type="entry name" value="GAL4"/>
    <property type="match status" value="1"/>
</dbReference>